<gene>
    <name evidence="3" type="ORF">CCHLO57077_00018096</name>
</gene>
<dbReference type="InterPro" id="IPR013332">
    <property type="entry name" value="KPR_N"/>
</dbReference>
<sequence length="369" mass="39993">MDSQAVPPANILLYGAGSICGVYLYQLLQAGCNVTAVCRSNYEVVKADGFKLTSIRYGNVLYKAVSIIKSVSDYSETSIDFILVCTKSFPGIKPSLADQLSPVLQGRPYVAVVLAQNGVLIEEELAVAFPDNPILSGVVYCPAVQTGPGEVEYPEMMNLLELGTFPSTAPKSHKDAVHWFAGLMEQGGGRAQAHEDIQIPRWPKLLMNAAWNPTGALTLTTDGDFLTTSEHARDLAWGIMMEIIEVAQKIGIPGITVEVAEKNVLNKQEEGTTMVTATFTPCARTHWHHHEDGQVLEVKAGSGWVCDMGGVPQRLAVGDIVWCPAGTVHWHGADEGSTLVHLAISRGKTTWYDAVTEEEYNQRLGKPGQ</sequence>
<organism evidence="3 4">
    <name type="scientific">Clonostachys chloroleuca</name>
    <dbReference type="NCBI Taxonomy" id="1926264"/>
    <lineage>
        <taxon>Eukaryota</taxon>
        <taxon>Fungi</taxon>
        <taxon>Dikarya</taxon>
        <taxon>Ascomycota</taxon>
        <taxon>Pezizomycotina</taxon>
        <taxon>Sordariomycetes</taxon>
        <taxon>Hypocreomycetidae</taxon>
        <taxon>Hypocreales</taxon>
        <taxon>Bionectriaceae</taxon>
        <taxon>Clonostachys</taxon>
    </lineage>
</organism>
<comment type="caution">
    <text evidence="3">The sequence shown here is derived from an EMBL/GenBank/DDBJ whole genome shotgun (WGS) entry which is preliminary data.</text>
</comment>
<dbReference type="GO" id="GO:0005737">
    <property type="term" value="C:cytoplasm"/>
    <property type="evidence" value="ECO:0007669"/>
    <property type="project" value="TreeGrafter"/>
</dbReference>
<dbReference type="InterPro" id="IPR014710">
    <property type="entry name" value="RmlC-like_jellyroll"/>
</dbReference>
<proteinExistence type="predicted"/>
<evidence type="ECO:0000313" key="3">
    <source>
        <dbReference type="EMBL" id="CAI6091674.1"/>
    </source>
</evidence>
<evidence type="ECO:0000259" key="2">
    <source>
        <dbReference type="Pfam" id="PF08546"/>
    </source>
</evidence>
<feature type="domain" description="Ketopantoate reductase C-terminal" evidence="2">
    <location>
        <begin position="197"/>
        <end position="309"/>
    </location>
</feature>
<dbReference type="SUPFAM" id="SSF51182">
    <property type="entry name" value="RmlC-like cupins"/>
    <property type="match status" value="1"/>
</dbReference>
<reference evidence="3" key="1">
    <citation type="submission" date="2023-01" db="EMBL/GenBank/DDBJ databases">
        <authorList>
            <person name="Piombo E."/>
        </authorList>
    </citation>
    <scope>NUCLEOTIDE SEQUENCE</scope>
</reference>
<evidence type="ECO:0000313" key="4">
    <source>
        <dbReference type="Proteomes" id="UP001160390"/>
    </source>
</evidence>
<feature type="domain" description="Ketopantoate reductase N-terminal" evidence="1">
    <location>
        <begin position="11"/>
        <end position="163"/>
    </location>
</feature>
<dbReference type="InterPro" id="IPR047263">
    <property type="entry name" value="HNL-like_cupin"/>
</dbReference>
<dbReference type="InterPro" id="IPR013752">
    <property type="entry name" value="KPA_reductase"/>
</dbReference>
<dbReference type="Gene3D" id="2.60.120.10">
    <property type="entry name" value="Jelly Rolls"/>
    <property type="match status" value="1"/>
</dbReference>
<dbReference type="CDD" id="cd02233">
    <property type="entry name" value="cupin_HNL-like"/>
    <property type="match status" value="1"/>
</dbReference>
<dbReference type="EMBL" id="CABFNP030001192">
    <property type="protein sequence ID" value="CAI6091674.1"/>
    <property type="molecule type" value="Genomic_DNA"/>
</dbReference>
<dbReference type="InterPro" id="IPR036291">
    <property type="entry name" value="NAD(P)-bd_dom_sf"/>
</dbReference>
<dbReference type="InterPro" id="IPR051402">
    <property type="entry name" value="KPR-Related"/>
</dbReference>
<dbReference type="InterPro" id="IPR011051">
    <property type="entry name" value="RmlC_Cupin_sf"/>
</dbReference>
<protein>
    <submittedName>
        <fullName evidence="3">Uncharacterized protein</fullName>
    </submittedName>
</protein>
<dbReference type="Pfam" id="PF08546">
    <property type="entry name" value="ApbA_C"/>
    <property type="match status" value="1"/>
</dbReference>
<name>A0AA35M7K0_9HYPO</name>
<accession>A0AA35M7K0</accession>
<dbReference type="Gene3D" id="3.40.50.720">
    <property type="entry name" value="NAD(P)-binding Rossmann-like Domain"/>
    <property type="match status" value="1"/>
</dbReference>
<dbReference type="PANTHER" id="PTHR21708">
    <property type="entry name" value="PROBABLE 2-DEHYDROPANTOATE 2-REDUCTASE"/>
    <property type="match status" value="1"/>
</dbReference>
<keyword evidence="4" id="KW-1185">Reference proteome</keyword>
<dbReference type="PANTHER" id="PTHR21708:SF30">
    <property type="entry name" value="2-DEHYDROPANTOATE 2-REDUCTASE-RELATED"/>
    <property type="match status" value="1"/>
</dbReference>
<dbReference type="SUPFAM" id="SSF51735">
    <property type="entry name" value="NAD(P)-binding Rossmann-fold domains"/>
    <property type="match status" value="1"/>
</dbReference>
<dbReference type="Pfam" id="PF02558">
    <property type="entry name" value="ApbA"/>
    <property type="match status" value="1"/>
</dbReference>
<dbReference type="AlphaFoldDB" id="A0AA35M7K0"/>
<evidence type="ECO:0000259" key="1">
    <source>
        <dbReference type="Pfam" id="PF02558"/>
    </source>
</evidence>
<dbReference type="Proteomes" id="UP001160390">
    <property type="component" value="Unassembled WGS sequence"/>
</dbReference>